<evidence type="ECO:0000313" key="8">
    <source>
        <dbReference type="Proteomes" id="UP000204391"/>
    </source>
</evidence>
<dbReference type="PANTHER" id="PTHR11113:SF6">
    <property type="entry name" value="ADENINE DEAMINASE YERA-RELATED"/>
    <property type="match status" value="1"/>
</dbReference>
<dbReference type="AlphaFoldDB" id="A0A221MIJ7"/>
<keyword evidence="3" id="KW-0378">Hydrolase</keyword>
<protein>
    <recommendedName>
        <fullName evidence="2">adenine deaminase</fullName>
        <ecNumber evidence="2">3.5.4.2</ecNumber>
    </recommendedName>
</protein>
<sequence length="579" mass="65194">MENGYHWRNRELREHVAVIDGKVAPTKVLTNGIYLNVYTKQWLKANIWILKDRIVYVGGKLPDQTKEVELVDCAGRYLVPGYIEPHAHPFQLYNPEELAKHAAKFGTTTLVNDNLMWLFLLNKKKAFSLVEEFNKLPISMFWWARFDSQTALQDEEEIFNSETVLSWLENPSVVQGGELTAWPRLLRGDDRLLYWIQEANRLGKPVEGHLPGASEGTLNKMKLLGVTADHESMTAEEVMTRLRLGFQVGLRYSSIRPDLPEVLEGLVSEGINSYENLTMNTDGSTPAFYEKGLMNVCVAIAIEKGVPLADAYQMASYNVAKHFGFAGELGGIAPGKIAHINILDDKVNPHPVSVLASGKWIKKDQVTQSFNNPIDWHKHGVVPLTFDWTLTESDLQFSIPIGLDLENDVIIKPYAIKTDVTLEQIPEINSDAFLLLIDRNGKWRVNTTIRGFTKKLGAIASTYSTTGDIVFIGKNKQDILIASTRLQQLGGGIVVVHEGEIIFELPLPLGGIMFDGKMDDLIAKEKELKRILKDYGYAYSDPVYTILFLSATHLPYIRITQRGIIDVKKREVLFPAIMR</sequence>
<evidence type="ECO:0000256" key="2">
    <source>
        <dbReference type="ARBA" id="ARBA00012782"/>
    </source>
</evidence>
<name>A0A221MIJ7_9BACI</name>
<dbReference type="OrthoDB" id="9775607at2"/>
<dbReference type="Pfam" id="PF13382">
    <property type="entry name" value="Adenine_deam_C"/>
    <property type="match status" value="1"/>
</dbReference>
<dbReference type="SUPFAM" id="SSF51556">
    <property type="entry name" value="Metallo-dependent hydrolases"/>
    <property type="match status" value="1"/>
</dbReference>
<dbReference type="InterPro" id="IPR006680">
    <property type="entry name" value="Amidohydro-rel"/>
</dbReference>
<evidence type="ECO:0000256" key="3">
    <source>
        <dbReference type="ARBA" id="ARBA00022801"/>
    </source>
</evidence>
<dbReference type="SUPFAM" id="SSF51338">
    <property type="entry name" value="Composite domain of metallo-dependent hydrolases"/>
    <property type="match status" value="1"/>
</dbReference>
<dbReference type="InterPro" id="IPR026912">
    <property type="entry name" value="Adenine_deam_C"/>
</dbReference>
<dbReference type="Proteomes" id="UP000204391">
    <property type="component" value="Chromosome"/>
</dbReference>
<accession>A0A221MIJ7</accession>
<dbReference type="Pfam" id="PF01979">
    <property type="entry name" value="Amidohydro_1"/>
    <property type="match status" value="1"/>
</dbReference>
<keyword evidence="8" id="KW-1185">Reference proteome</keyword>
<dbReference type="InterPro" id="IPR011059">
    <property type="entry name" value="Metal-dep_hydrolase_composite"/>
</dbReference>
<evidence type="ECO:0000256" key="1">
    <source>
        <dbReference type="ARBA" id="ARBA00006773"/>
    </source>
</evidence>
<feature type="domain" description="Adenine deaminase C-terminal" evidence="6">
    <location>
        <begin position="431"/>
        <end position="570"/>
    </location>
</feature>
<dbReference type="Gene3D" id="2.30.40.10">
    <property type="entry name" value="Urease, subunit C, domain 1"/>
    <property type="match status" value="1"/>
</dbReference>
<evidence type="ECO:0000259" key="6">
    <source>
        <dbReference type="Pfam" id="PF13382"/>
    </source>
</evidence>
<proteinExistence type="inferred from homology"/>
<feature type="domain" description="Amidohydrolase-related" evidence="5">
    <location>
        <begin position="77"/>
        <end position="360"/>
    </location>
</feature>
<evidence type="ECO:0000256" key="4">
    <source>
        <dbReference type="ARBA" id="ARBA00047720"/>
    </source>
</evidence>
<reference evidence="7 8" key="1">
    <citation type="journal article" date="2003" name="Int. J. Syst. Evol. Microbiol.">
        <title>Virgibacillus carmonensis sp. nov., Virgibacillus necropolis sp. nov. and Virgibacillus picturae sp. nov., three novel species isolated from deteriorated mural paintings, transfer of the species of the genus salibacillus to Virgibacillus, as Virgibacillus marismortui comb. nov. and Virgibacillus salexigens comb. nov., and emended description of the genus Virgibacillus.</title>
        <authorList>
            <person name="Heyrman J."/>
            <person name="Logan N.A."/>
            <person name="Busse H.J."/>
            <person name="Balcaen A."/>
            <person name="Lebbe L."/>
            <person name="Rodriguez-Diaz M."/>
            <person name="Swings J."/>
            <person name="De Vos P."/>
        </authorList>
    </citation>
    <scope>NUCLEOTIDE SEQUENCE [LARGE SCALE GENOMIC DNA]</scope>
    <source>
        <strain evidence="7 8">LMG 19488</strain>
    </source>
</reference>
<dbReference type="EMBL" id="CP022437">
    <property type="protein sequence ID" value="ASN07465.1"/>
    <property type="molecule type" value="Genomic_DNA"/>
</dbReference>
<dbReference type="GO" id="GO:0000034">
    <property type="term" value="F:adenine deaminase activity"/>
    <property type="evidence" value="ECO:0007669"/>
    <property type="project" value="UniProtKB-EC"/>
</dbReference>
<gene>
    <name evidence="7" type="ORF">CFK40_19275</name>
</gene>
<dbReference type="PANTHER" id="PTHR11113">
    <property type="entry name" value="N-ACETYLGLUCOSAMINE-6-PHOSPHATE DEACETYLASE"/>
    <property type="match status" value="1"/>
</dbReference>
<dbReference type="KEGG" id="vne:CFK40_19275"/>
<comment type="similarity">
    <text evidence="1">Belongs to the metallo-dependent hydrolases superfamily. Adenine deaminase family.</text>
</comment>
<dbReference type="EC" id="3.5.4.2" evidence="2"/>
<evidence type="ECO:0000259" key="5">
    <source>
        <dbReference type="Pfam" id="PF01979"/>
    </source>
</evidence>
<dbReference type="InterPro" id="IPR032466">
    <property type="entry name" value="Metal_Hydrolase"/>
</dbReference>
<organism evidence="7 8">
    <name type="scientific">Virgibacillus necropolis</name>
    <dbReference type="NCBI Taxonomy" id="163877"/>
    <lineage>
        <taxon>Bacteria</taxon>
        <taxon>Bacillati</taxon>
        <taxon>Bacillota</taxon>
        <taxon>Bacilli</taxon>
        <taxon>Bacillales</taxon>
        <taxon>Bacillaceae</taxon>
        <taxon>Virgibacillus</taxon>
    </lineage>
</organism>
<dbReference type="Gene3D" id="3.20.20.140">
    <property type="entry name" value="Metal-dependent hydrolases"/>
    <property type="match status" value="1"/>
</dbReference>
<evidence type="ECO:0000313" key="7">
    <source>
        <dbReference type="EMBL" id="ASN07465.1"/>
    </source>
</evidence>
<comment type="catalytic activity">
    <reaction evidence="4">
        <text>adenine + H2O + H(+) = hypoxanthine + NH4(+)</text>
        <dbReference type="Rhea" id="RHEA:23688"/>
        <dbReference type="ChEBI" id="CHEBI:15377"/>
        <dbReference type="ChEBI" id="CHEBI:15378"/>
        <dbReference type="ChEBI" id="CHEBI:16708"/>
        <dbReference type="ChEBI" id="CHEBI:17368"/>
        <dbReference type="ChEBI" id="CHEBI:28938"/>
        <dbReference type="EC" id="3.5.4.2"/>
    </reaction>
</comment>